<accession>A0A5C3PDV4</accession>
<feature type="compositionally biased region" description="Polar residues" evidence="1">
    <location>
        <begin position="115"/>
        <end position="124"/>
    </location>
</feature>
<dbReference type="AlphaFoldDB" id="A0A5C3PDV4"/>
<evidence type="ECO:0000259" key="2">
    <source>
        <dbReference type="Pfam" id="PF17667"/>
    </source>
</evidence>
<proteinExistence type="predicted"/>
<dbReference type="EMBL" id="ML211133">
    <property type="protein sequence ID" value="TFK87925.1"/>
    <property type="molecule type" value="Genomic_DNA"/>
</dbReference>
<dbReference type="Proteomes" id="UP000308197">
    <property type="component" value="Unassembled WGS sequence"/>
</dbReference>
<dbReference type="InterPro" id="IPR040976">
    <property type="entry name" value="Pkinase_fungal"/>
</dbReference>
<dbReference type="Gene3D" id="1.10.510.10">
    <property type="entry name" value="Transferase(Phosphotransferase) domain 1"/>
    <property type="match status" value="1"/>
</dbReference>
<dbReference type="PROSITE" id="PS00109">
    <property type="entry name" value="PROTEIN_KINASE_TYR"/>
    <property type="match status" value="1"/>
</dbReference>
<dbReference type="InterPro" id="IPR011009">
    <property type="entry name" value="Kinase-like_dom_sf"/>
</dbReference>
<dbReference type="PANTHER" id="PTHR38248:SF2">
    <property type="entry name" value="FUNK1 11"/>
    <property type="match status" value="1"/>
</dbReference>
<evidence type="ECO:0000313" key="4">
    <source>
        <dbReference type="Proteomes" id="UP000308197"/>
    </source>
</evidence>
<gene>
    <name evidence="3" type="ORF">K466DRAFT_599087</name>
</gene>
<feature type="region of interest" description="Disordered" evidence="1">
    <location>
        <begin position="869"/>
        <end position="895"/>
    </location>
</feature>
<dbReference type="Pfam" id="PF17667">
    <property type="entry name" value="Pkinase_fungal"/>
    <property type="match status" value="1"/>
</dbReference>
<dbReference type="SUPFAM" id="SSF56112">
    <property type="entry name" value="Protein kinase-like (PK-like)"/>
    <property type="match status" value="1"/>
</dbReference>
<organism evidence="3 4">
    <name type="scientific">Polyporus arcularius HHB13444</name>
    <dbReference type="NCBI Taxonomy" id="1314778"/>
    <lineage>
        <taxon>Eukaryota</taxon>
        <taxon>Fungi</taxon>
        <taxon>Dikarya</taxon>
        <taxon>Basidiomycota</taxon>
        <taxon>Agaricomycotina</taxon>
        <taxon>Agaricomycetes</taxon>
        <taxon>Polyporales</taxon>
        <taxon>Polyporaceae</taxon>
        <taxon>Polyporus</taxon>
    </lineage>
</organism>
<dbReference type="PANTHER" id="PTHR38248">
    <property type="entry name" value="FUNK1 6"/>
    <property type="match status" value="1"/>
</dbReference>
<dbReference type="STRING" id="1314778.A0A5C3PDV4"/>
<reference evidence="3 4" key="1">
    <citation type="journal article" date="2019" name="Nat. Ecol. Evol.">
        <title>Megaphylogeny resolves global patterns of mushroom evolution.</title>
        <authorList>
            <person name="Varga T."/>
            <person name="Krizsan K."/>
            <person name="Foldi C."/>
            <person name="Dima B."/>
            <person name="Sanchez-Garcia M."/>
            <person name="Sanchez-Ramirez S."/>
            <person name="Szollosi G.J."/>
            <person name="Szarkandi J.G."/>
            <person name="Papp V."/>
            <person name="Albert L."/>
            <person name="Andreopoulos W."/>
            <person name="Angelini C."/>
            <person name="Antonin V."/>
            <person name="Barry K.W."/>
            <person name="Bougher N.L."/>
            <person name="Buchanan P."/>
            <person name="Buyck B."/>
            <person name="Bense V."/>
            <person name="Catcheside P."/>
            <person name="Chovatia M."/>
            <person name="Cooper J."/>
            <person name="Damon W."/>
            <person name="Desjardin D."/>
            <person name="Finy P."/>
            <person name="Geml J."/>
            <person name="Haridas S."/>
            <person name="Hughes K."/>
            <person name="Justo A."/>
            <person name="Karasinski D."/>
            <person name="Kautmanova I."/>
            <person name="Kiss B."/>
            <person name="Kocsube S."/>
            <person name="Kotiranta H."/>
            <person name="LaButti K.M."/>
            <person name="Lechner B.E."/>
            <person name="Liimatainen K."/>
            <person name="Lipzen A."/>
            <person name="Lukacs Z."/>
            <person name="Mihaltcheva S."/>
            <person name="Morgado L.N."/>
            <person name="Niskanen T."/>
            <person name="Noordeloos M.E."/>
            <person name="Ohm R.A."/>
            <person name="Ortiz-Santana B."/>
            <person name="Ovrebo C."/>
            <person name="Racz N."/>
            <person name="Riley R."/>
            <person name="Savchenko A."/>
            <person name="Shiryaev A."/>
            <person name="Soop K."/>
            <person name="Spirin V."/>
            <person name="Szebenyi C."/>
            <person name="Tomsovsky M."/>
            <person name="Tulloss R.E."/>
            <person name="Uehling J."/>
            <person name="Grigoriev I.V."/>
            <person name="Vagvolgyi C."/>
            <person name="Papp T."/>
            <person name="Martin F.M."/>
            <person name="Miettinen O."/>
            <person name="Hibbett D.S."/>
            <person name="Nagy L.G."/>
        </authorList>
    </citation>
    <scope>NUCLEOTIDE SEQUENCE [LARGE SCALE GENOMIC DNA]</scope>
    <source>
        <strain evidence="3 4">HHB13444</strain>
    </source>
</reference>
<evidence type="ECO:0000256" key="1">
    <source>
        <dbReference type="SAM" id="MobiDB-lite"/>
    </source>
</evidence>
<feature type="region of interest" description="Disordered" evidence="1">
    <location>
        <begin position="77"/>
        <end position="136"/>
    </location>
</feature>
<sequence length="979" mass="109235">MSHTMPGDRGTASSTAIFPIAQTPAVFTENSAGIFGLFDKRSQARYARLADEGRRFILGPMPPDEFIKQFLAEGHTLTGMPDPKGAFSALPRPKAKGKRGKGKGKDRKDDDGEANENTNSQQTDAPDVLEPDEKGKKKLAEKDIYAPLLEALNERKADTMNVGHPSRCPGFAFRDTSERSDKSNGTVGSIKPDVSVYADKHLHALDAADSQDAATHVGLIATFIEVKAEIDFFKDPPSTSTSSKKRRASRAQHHFVLDHIKNEKILEIATKALGQNIAYASEVCARQYRHCCYSVSLAGCYARLIRWDRAGAVVTAAFNLHKHPEYLCQFFWYFSQMSDEEQGYDLSLGVATKEEEELFRDTIRAHVESQLSIPPGADNHDEAVESELTLHYKPGGVSSILLTTPGLSTAERPRKLLVSQPLISPLTMFGRCTRSYWAVDCSWDADAWRFVGRTVFLKDTWRYNTREFDRKEGEVLDALKEADVPNIPDVNLHEDIFSFHSVIDADGVQVTRPVLQSTKTQNYFKAVWNCCRDGVVMLTHTHYRLSLLVVGYPLIRLQGSRELLEATYDAFQALRAAERVDYIHRDVSPSNIILCREPESGVPQAEGRSRKGYLCDWDLSRERKDSKLLDDYEVSATWQFQSIDTLERKTSQIRNHTIQHDMESILYVVLYCALLYLPHIGADPASCFQRMFDENHIRGGRVEGGDGKSKNRSNRTYTEDIEWECGSMTDWLNTVMDYHSSGEDGQWTPDILEDFWRTFLDTNRHRLHKADRCFNIKLLLGPRDEKKVEQRASRVIRGMPLPAPYPYGATVRAGDIRKRDDSEDEKDAATAGQPPRKARRVTLAFQIASTAPLSTDHLNLSTVGTLPVSIPPTTVSDYGGSEASHDSRPDSSRPPFEFTFPLPIIPVSSSFPISSSWAVTAATMPPAIHADVTPPATGASPRVAHGRSTGRWEHGESIASRAEPSQEYGEGITSHAPPG</sequence>
<feature type="region of interest" description="Disordered" evidence="1">
    <location>
        <begin position="930"/>
        <end position="979"/>
    </location>
</feature>
<protein>
    <recommendedName>
        <fullName evidence="2">Fungal-type protein kinase domain-containing protein</fullName>
    </recommendedName>
</protein>
<dbReference type="InterPro" id="IPR008266">
    <property type="entry name" value="Tyr_kinase_AS"/>
</dbReference>
<name>A0A5C3PDV4_9APHY</name>
<keyword evidence="4" id="KW-1185">Reference proteome</keyword>
<feature type="compositionally biased region" description="Basic residues" evidence="1">
    <location>
        <begin position="93"/>
        <end position="105"/>
    </location>
</feature>
<feature type="domain" description="Fungal-type protein kinase" evidence="2">
    <location>
        <begin position="245"/>
        <end position="671"/>
    </location>
</feature>
<feature type="region of interest" description="Disordered" evidence="1">
    <location>
        <begin position="816"/>
        <end position="838"/>
    </location>
</feature>
<dbReference type="GO" id="GO:0004672">
    <property type="term" value="F:protein kinase activity"/>
    <property type="evidence" value="ECO:0007669"/>
    <property type="project" value="InterPro"/>
</dbReference>
<evidence type="ECO:0000313" key="3">
    <source>
        <dbReference type="EMBL" id="TFK87925.1"/>
    </source>
</evidence>
<dbReference type="InParanoid" id="A0A5C3PDV4"/>